<keyword evidence="6" id="KW-0808">Transferase</keyword>
<comment type="similarity">
    <text evidence="3">Belongs to the etk/wzc family.</text>
</comment>
<evidence type="ECO:0000313" key="17">
    <source>
        <dbReference type="EMBL" id="NYD54580.1"/>
    </source>
</evidence>
<dbReference type="CDD" id="cd05387">
    <property type="entry name" value="BY-kinase"/>
    <property type="match status" value="1"/>
</dbReference>
<keyword evidence="13" id="KW-0829">Tyrosine-protein kinase</keyword>
<evidence type="ECO:0000256" key="13">
    <source>
        <dbReference type="ARBA" id="ARBA00023137"/>
    </source>
</evidence>
<reference evidence="17 18" key="1">
    <citation type="submission" date="2020-07" db="EMBL/GenBank/DDBJ databases">
        <title>Sequencing the genomes of 1000 actinobacteria strains.</title>
        <authorList>
            <person name="Klenk H.-P."/>
        </authorList>
    </citation>
    <scope>NUCLEOTIDE SEQUENCE [LARGE SCALE GENOMIC DNA]</scope>
    <source>
        <strain evidence="17 18">DSM 22185</strain>
    </source>
</reference>
<dbReference type="Proteomes" id="UP000552045">
    <property type="component" value="Unassembled WGS sequence"/>
</dbReference>
<evidence type="ECO:0000313" key="18">
    <source>
        <dbReference type="Proteomes" id="UP000552045"/>
    </source>
</evidence>
<evidence type="ECO:0000256" key="4">
    <source>
        <dbReference type="ARBA" id="ARBA00022475"/>
    </source>
</evidence>
<keyword evidence="18" id="KW-1185">Reference proteome</keyword>
<keyword evidence="8" id="KW-0547">Nucleotide-binding</keyword>
<comment type="similarity">
    <text evidence="2">Belongs to the CpsC/CapA family.</text>
</comment>
<protein>
    <submittedName>
        <fullName evidence="17">Capsular exopolysaccharide synthesis family protein</fullName>
    </submittedName>
</protein>
<proteinExistence type="inferred from homology"/>
<dbReference type="NCBIfam" id="TIGR01007">
    <property type="entry name" value="eps_fam"/>
    <property type="match status" value="1"/>
</dbReference>
<keyword evidence="11" id="KW-1133">Transmembrane helix</keyword>
<accession>A0A7Y9JMQ0</accession>
<dbReference type="InterPro" id="IPR005702">
    <property type="entry name" value="Wzc-like_C"/>
</dbReference>
<evidence type="ECO:0000256" key="12">
    <source>
        <dbReference type="ARBA" id="ARBA00023136"/>
    </source>
</evidence>
<dbReference type="InterPro" id="IPR027417">
    <property type="entry name" value="P-loop_NTPase"/>
</dbReference>
<feature type="domain" description="Polysaccharide chain length determinant N-terminal" evidence="15">
    <location>
        <begin position="1"/>
        <end position="90"/>
    </location>
</feature>
<dbReference type="GO" id="GO:0005886">
    <property type="term" value="C:plasma membrane"/>
    <property type="evidence" value="ECO:0007669"/>
    <property type="project" value="UniProtKB-SubCell"/>
</dbReference>
<sequence>MDLHDYLRVLRRNLVLILSCTIIGLSAGLLLASLTPPRYQSSAELYVAAETSQTSSSELNLGRSYAQQAVTSYLTLFSSELVLQPVIDDLGLDTTPAELASRVDASAPPNSVSITVSVTARTPSQAARVTAAVADSFRSAVTETIERGSANRPSPIRIDIVQPAQVPISPVAPKPVLSTVLGALIGLAVGVGAAVLRSVIDTRVHGMRDVERATEAPVLGAVPFSATASAHPLVVTTAPHSPPAEAHRALRTNLQFFSVEGKPIVLTVTSAGPGEGKTTTAVNLAIAVAETGAKVALVDGDLRLPRVADRLGIEGGIGLSDVLAGRLTASQAIQRWGRGTLFVLPSGTRPPNPAELLGSSAMTRLIDDLTSVFDVVIVDAPPLLLVTDAAVLAKTSTGALLAVAAGKTTVPRLASAVESIDKVGAHVLGTVLTMVPTTGADRTAYGAYAKAEA</sequence>
<keyword evidence="9" id="KW-0418">Kinase</keyword>
<evidence type="ECO:0000259" key="16">
    <source>
        <dbReference type="Pfam" id="PF13614"/>
    </source>
</evidence>
<organism evidence="17 18">
    <name type="scientific">Microbacterium pseudoresistens</name>
    <dbReference type="NCBI Taxonomy" id="640634"/>
    <lineage>
        <taxon>Bacteria</taxon>
        <taxon>Bacillati</taxon>
        <taxon>Actinomycetota</taxon>
        <taxon>Actinomycetes</taxon>
        <taxon>Micrococcales</taxon>
        <taxon>Microbacteriaceae</taxon>
        <taxon>Microbacterium</taxon>
    </lineage>
</organism>
<evidence type="ECO:0000259" key="15">
    <source>
        <dbReference type="Pfam" id="PF02706"/>
    </source>
</evidence>
<evidence type="ECO:0000256" key="7">
    <source>
        <dbReference type="ARBA" id="ARBA00022692"/>
    </source>
</evidence>
<evidence type="ECO:0000256" key="5">
    <source>
        <dbReference type="ARBA" id="ARBA00022519"/>
    </source>
</evidence>
<dbReference type="PANTHER" id="PTHR32309">
    <property type="entry name" value="TYROSINE-PROTEIN KINASE"/>
    <property type="match status" value="1"/>
</dbReference>
<evidence type="ECO:0000256" key="10">
    <source>
        <dbReference type="ARBA" id="ARBA00022840"/>
    </source>
</evidence>
<evidence type="ECO:0000256" key="6">
    <source>
        <dbReference type="ARBA" id="ARBA00022679"/>
    </source>
</evidence>
<dbReference type="EMBL" id="JACCBH010000001">
    <property type="protein sequence ID" value="NYD54580.1"/>
    <property type="molecule type" value="Genomic_DNA"/>
</dbReference>
<evidence type="ECO:0000256" key="1">
    <source>
        <dbReference type="ARBA" id="ARBA00004429"/>
    </source>
</evidence>
<dbReference type="SUPFAM" id="SSF52540">
    <property type="entry name" value="P-loop containing nucleoside triphosphate hydrolases"/>
    <property type="match status" value="1"/>
</dbReference>
<dbReference type="InterPro" id="IPR003856">
    <property type="entry name" value="LPS_length_determ_N"/>
</dbReference>
<dbReference type="GO" id="GO:0005524">
    <property type="term" value="F:ATP binding"/>
    <property type="evidence" value="ECO:0007669"/>
    <property type="project" value="UniProtKB-KW"/>
</dbReference>
<dbReference type="InterPro" id="IPR025669">
    <property type="entry name" value="AAA_dom"/>
</dbReference>
<comment type="catalytic activity">
    <reaction evidence="14">
        <text>L-tyrosyl-[protein] + ATP = O-phospho-L-tyrosyl-[protein] + ADP + H(+)</text>
        <dbReference type="Rhea" id="RHEA:10596"/>
        <dbReference type="Rhea" id="RHEA-COMP:10136"/>
        <dbReference type="Rhea" id="RHEA-COMP:20101"/>
        <dbReference type="ChEBI" id="CHEBI:15378"/>
        <dbReference type="ChEBI" id="CHEBI:30616"/>
        <dbReference type="ChEBI" id="CHEBI:46858"/>
        <dbReference type="ChEBI" id="CHEBI:61978"/>
        <dbReference type="ChEBI" id="CHEBI:456216"/>
    </reaction>
</comment>
<evidence type="ECO:0000256" key="8">
    <source>
        <dbReference type="ARBA" id="ARBA00022741"/>
    </source>
</evidence>
<evidence type="ECO:0000256" key="2">
    <source>
        <dbReference type="ARBA" id="ARBA00006683"/>
    </source>
</evidence>
<gene>
    <name evidence="17" type="ORF">BKA02_001635</name>
</gene>
<dbReference type="InterPro" id="IPR050445">
    <property type="entry name" value="Bact_polysacc_biosynth/exp"/>
</dbReference>
<keyword evidence="7" id="KW-0812">Transmembrane</keyword>
<keyword evidence="4" id="KW-1003">Cell membrane</keyword>
<evidence type="ECO:0000256" key="3">
    <source>
        <dbReference type="ARBA" id="ARBA00008883"/>
    </source>
</evidence>
<dbReference type="PANTHER" id="PTHR32309:SF31">
    <property type="entry name" value="CAPSULAR EXOPOLYSACCHARIDE FAMILY"/>
    <property type="match status" value="1"/>
</dbReference>
<evidence type="ECO:0000256" key="9">
    <source>
        <dbReference type="ARBA" id="ARBA00022777"/>
    </source>
</evidence>
<dbReference type="GO" id="GO:0004713">
    <property type="term" value="F:protein tyrosine kinase activity"/>
    <property type="evidence" value="ECO:0007669"/>
    <property type="project" value="UniProtKB-KW"/>
</dbReference>
<evidence type="ECO:0000256" key="11">
    <source>
        <dbReference type="ARBA" id="ARBA00022989"/>
    </source>
</evidence>
<feature type="domain" description="AAA" evidence="16">
    <location>
        <begin position="273"/>
        <end position="393"/>
    </location>
</feature>
<evidence type="ECO:0000256" key="14">
    <source>
        <dbReference type="ARBA" id="ARBA00053015"/>
    </source>
</evidence>
<comment type="subcellular location">
    <subcellularLocation>
        <location evidence="1">Cell inner membrane</location>
        <topology evidence="1">Multi-pass membrane protein</topology>
    </subcellularLocation>
</comment>
<dbReference type="RefSeq" id="WP_179432998.1">
    <property type="nucleotide sequence ID" value="NZ_BAABLC010000001.1"/>
</dbReference>
<name>A0A7Y9JMQ0_9MICO</name>
<dbReference type="AlphaFoldDB" id="A0A7Y9JMQ0"/>
<comment type="caution">
    <text evidence="17">The sequence shown here is derived from an EMBL/GenBank/DDBJ whole genome shotgun (WGS) entry which is preliminary data.</text>
</comment>
<dbReference type="Pfam" id="PF13614">
    <property type="entry name" value="AAA_31"/>
    <property type="match status" value="1"/>
</dbReference>
<keyword evidence="5" id="KW-0997">Cell inner membrane</keyword>
<keyword evidence="12" id="KW-0472">Membrane</keyword>
<dbReference type="Pfam" id="PF02706">
    <property type="entry name" value="Wzz"/>
    <property type="match status" value="1"/>
</dbReference>
<dbReference type="Gene3D" id="3.40.50.300">
    <property type="entry name" value="P-loop containing nucleotide triphosphate hydrolases"/>
    <property type="match status" value="1"/>
</dbReference>
<keyword evidence="10" id="KW-0067">ATP-binding</keyword>